<evidence type="ECO:0000313" key="2">
    <source>
        <dbReference type="EMBL" id="TNN38016.1"/>
    </source>
</evidence>
<protein>
    <recommendedName>
        <fullName evidence="4">Secreted protein</fullName>
    </recommendedName>
</protein>
<evidence type="ECO:0008006" key="4">
    <source>
        <dbReference type="Google" id="ProtNLM"/>
    </source>
</evidence>
<evidence type="ECO:0000313" key="3">
    <source>
        <dbReference type="Proteomes" id="UP000314294"/>
    </source>
</evidence>
<accession>A0A4Z2F9U7</accession>
<name>A0A4Z2F9U7_9TELE</name>
<dbReference type="Proteomes" id="UP000314294">
    <property type="component" value="Unassembled WGS sequence"/>
</dbReference>
<dbReference type="EMBL" id="SRLO01001417">
    <property type="protein sequence ID" value="TNN38016.1"/>
    <property type="molecule type" value="Genomic_DNA"/>
</dbReference>
<keyword evidence="1" id="KW-0732">Signal</keyword>
<dbReference type="AlphaFoldDB" id="A0A4Z2F9U7"/>
<gene>
    <name evidence="2" type="ORF">EYF80_051821</name>
</gene>
<keyword evidence="3" id="KW-1185">Reference proteome</keyword>
<feature type="signal peptide" evidence="1">
    <location>
        <begin position="1"/>
        <end position="23"/>
    </location>
</feature>
<reference evidence="2 3" key="1">
    <citation type="submission" date="2019-03" db="EMBL/GenBank/DDBJ databases">
        <title>First draft genome of Liparis tanakae, snailfish: a comprehensive survey of snailfish specific genes.</title>
        <authorList>
            <person name="Kim W."/>
            <person name="Song I."/>
            <person name="Jeong J.-H."/>
            <person name="Kim D."/>
            <person name="Kim S."/>
            <person name="Ryu S."/>
            <person name="Song J.Y."/>
            <person name="Lee S.K."/>
        </authorList>
    </citation>
    <scope>NUCLEOTIDE SEQUENCE [LARGE SCALE GENOMIC DNA]</scope>
    <source>
        <tissue evidence="2">Muscle</tissue>
    </source>
</reference>
<proteinExistence type="predicted"/>
<evidence type="ECO:0000256" key="1">
    <source>
        <dbReference type="SAM" id="SignalP"/>
    </source>
</evidence>
<organism evidence="2 3">
    <name type="scientific">Liparis tanakae</name>
    <name type="common">Tanaka's snailfish</name>
    <dbReference type="NCBI Taxonomy" id="230148"/>
    <lineage>
        <taxon>Eukaryota</taxon>
        <taxon>Metazoa</taxon>
        <taxon>Chordata</taxon>
        <taxon>Craniata</taxon>
        <taxon>Vertebrata</taxon>
        <taxon>Euteleostomi</taxon>
        <taxon>Actinopterygii</taxon>
        <taxon>Neopterygii</taxon>
        <taxon>Teleostei</taxon>
        <taxon>Neoteleostei</taxon>
        <taxon>Acanthomorphata</taxon>
        <taxon>Eupercaria</taxon>
        <taxon>Perciformes</taxon>
        <taxon>Cottioidei</taxon>
        <taxon>Cottales</taxon>
        <taxon>Liparidae</taxon>
        <taxon>Liparis</taxon>
    </lineage>
</organism>
<sequence>MTASLHLDLGLLLLLLTCWQTPAGMVGASGGGRSSTLIDRLRCGHHACRPAGTNRCMSVRSEVCPHACHLAFTVIVEPHRPVESAEIEVGSERLKRCVRWSCSFSVCQRILQSTSTSTRVPAGPSALKLGVKVR</sequence>
<feature type="chain" id="PRO_5021327358" description="Secreted protein" evidence="1">
    <location>
        <begin position="24"/>
        <end position="134"/>
    </location>
</feature>
<comment type="caution">
    <text evidence="2">The sequence shown here is derived from an EMBL/GenBank/DDBJ whole genome shotgun (WGS) entry which is preliminary data.</text>
</comment>